<keyword evidence="3" id="KW-1185">Reference proteome</keyword>
<accession>A0AA40SQB6</accession>
<dbReference type="EMBL" id="JACIFH010000001">
    <property type="protein sequence ID" value="MBB4140406.1"/>
    <property type="molecule type" value="Genomic_DNA"/>
</dbReference>
<organism evidence="2 3">
    <name type="scientific">Microbacterium invictum</name>
    <dbReference type="NCBI Taxonomy" id="515415"/>
    <lineage>
        <taxon>Bacteria</taxon>
        <taxon>Bacillati</taxon>
        <taxon>Actinomycetota</taxon>
        <taxon>Actinomycetes</taxon>
        <taxon>Micrococcales</taxon>
        <taxon>Microbacteriaceae</taxon>
        <taxon>Microbacterium</taxon>
    </lineage>
</organism>
<reference evidence="2 3" key="1">
    <citation type="submission" date="2020-08" db="EMBL/GenBank/DDBJ databases">
        <title>Sequencing the genomes of 1000 actinobacteria strains.</title>
        <authorList>
            <person name="Klenk H.-P."/>
        </authorList>
    </citation>
    <scope>NUCLEOTIDE SEQUENCE [LARGE SCALE GENOMIC DNA]</scope>
    <source>
        <strain evidence="2 3">DSM 19600</strain>
    </source>
</reference>
<evidence type="ECO:0000259" key="1">
    <source>
        <dbReference type="Pfam" id="PF22553"/>
    </source>
</evidence>
<evidence type="ECO:0000313" key="2">
    <source>
        <dbReference type="EMBL" id="MBB4140406.1"/>
    </source>
</evidence>
<comment type="caution">
    <text evidence="2">The sequence shown here is derived from an EMBL/GenBank/DDBJ whole genome shotgun (WGS) entry which is preliminary data.</text>
</comment>
<dbReference type="Proteomes" id="UP000549113">
    <property type="component" value="Unassembled WGS sequence"/>
</dbReference>
<protein>
    <recommendedName>
        <fullName evidence="1">T3SS peptide-binding chaperone domain-containing protein</fullName>
    </recommendedName>
</protein>
<gene>
    <name evidence="2" type="ORF">BKA10_002200</name>
</gene>
<dbReference type="InterPro" id="IPR054445">
    <property type="entry name" value="T3SS_chaperone_dom"/>
</dbReference>
<evidence type="ECO:0000313" key="3">
    <source>
        <dbReference type="Proteomes" id="UP000549113"/>
    </source>
</evidence>
<feature type="domain" description="T3SS peptide-binding chaperone" evidence="1">
    <location>
        <begin position="141"/>
        <end position="365"/>
    </location>
</feature>
<dbReference type="Pfam" id="PF22553">
    <property type="entry name" value="TY-Chap2"/>
    <property type="match status" value="1"/>
</dbReference>
<proteinExistence type="predicted"/>
<name>A0AA40SQB6_9MICO</name>
<dbReference type="AlphaFoldDB" id="A0AA40SQB6"/>
<dbReference type="RefSeq" id="WP_183499938.1">
    <property type="nucleotide sequence ID" value="NZ_BAABCO010000004.1"/>
</dbReference>
<sequence length="367" mass="41122">MPLIAIHQVRRTKGARPEPVGAWEVHGTTAVPYYPPEHQKYLKRGEKALLERPTESLEEWVHFLAHKSPSWRIHNHNSESLFDTADPDVIAAYREEHWAFHQHVALLQEKQAAIRAAAAEAANDTAHDMTPGWGATRIALAQSWWIASELVRRQPQLLAYEMHPGGGQYDVLCVTDPASFSPHLASGDLPRVMLNRNGTLQVHQGAKAEVVATWIQALESPTPYSIVKDLERRAGWPPPQTTPATTKRALAYRLFASALTMTLNDRFRWDVRSEFLDTSEYGAPRAGYLAAFPVAVESARTTPTLGIPGEPESHFWALRRGAETVVIVSIDGQAYFADGKQADLMTEYHKHNRRINPTTVALLKNWI</sequence>